<dbReference type="AlphaFoldDB" id="A0ABD2NS39"/>
<evidence type="ECO:0000313" key="2">
    <source>
        <dbReference type="EMBL" id="KAL3281312.1"/>
    </source>
</evidence>
<gene>
    <name evidence="2" type="ORF">HHI36_004523</name>
</gene>
<feature type="region of interest" description="Disordered" evidence="1">
    <location>
        <begin position="1"/>
        <end position="29"/>
    </location>
</feature>
<feature type="compositionally biased region" description="Polar residues" evidence="1">
    <location>
        <begin position="101"/>
        <end position="115"/>
    </location>
</feature>
<dbReference type="Proteomes" id="UP001516400">
    <property type="component" value="Unassembled WGS sequence"/>
</dbReference>
<feature type="compositionally biased region" description="Polar residues" evidence="1">
    <location>
        <begin position="138"/>
        <end position="155"/>
    </location>
</feature>
<reference evidence="2 3" key="1">
    <citation type="journal article" date="2021" name="BMC Biol.">
        <title>Horizontally acquired antibacterial genes associated with adaptive radiation of ladybird beetles.</title>
        <authorList>
            <person name="Li H.S."/>
            <person name="Tang X.F."/>
            <person name="Huang Y.H."/>
            <person name="Xu Z.Y."/>
            <person name="Chen M.L."/>
            <person name="Du X.Y."/>
            <person name="Qiu B.Y."/>
            <person name="Chen P.T."/>
            <person name="Zhang W."/>
            <person name="Slipinski A."/>
            <person name="Escalona H.E."/>
            <person name="Waterhouse R.M."/>
            <person name="Zwick A."/>
            <person name="Pang H."/>
        </authorList>
    </citation>
    <scope>NUCLEOTIDE SEQUENCE [LARGE SCALE GENOMIC DNA]</scope>
    <source>
        <strain evidence="2">SYSU2018</strain>
    </source>
</reference>
<sequence>MSKSDDSVLTCCNNETGSEIRESEEPESENEVNIKISKLEMEIDYLKRLMEEMSDKNKMLLLNNSLLLDRLRQSQGHIGDKITASNCSNYASPTPPIARNLSVSPQPSGSGTQGRSTRRKQYRAQNSREQQNLILQVSSLSMTSNKNGRTSTSKVGTEKKTKIIIMIKLSNRKL</sequence>
<dbReference type="EMBL" id="JABFTP020000144">
    <property type="protein sequence ID" value="KAL3281312.1"/>
    <property type="molecule type" value="Genomic_DNA"/>
</dbReference>
<name>A0ABD2NS39_9CUCU</name>
<feature type="region of interest" description="Disordered" evidence="1">
    <location>
        <begin position="90"/>
        <end position="130"/>
    </location>
</feature>
<proteinExistence type="predicted"/>
<accession>A0ABD2NS39</accession>
<comment type="caution">
    <text evidence="2">The sequence shown here is derived from an EMBL/GenBank/DDBJ whole genome shotgun (WGS) entry which is preliminary data.</text>
</comment>
<feature type="region of interest" description="Disordered" evidence="1">
    <location>
        <begin position="138"/>
        <end position="157"/>
    </location>
</feature>
<protein>
    <submittedName>
        <fullName evidence="2">Uncharacterized protein</fullName>
    </submittedName>
</protein>
<evidence type="ECO:0000256" key="1">
    <source>
        <dbReference type="SAM" id="MobiDB-lite"/>
    </source>
</evidence>
<organism evidence="2 3">
    <name type="scientific">Cryptolaemus montrouzieri</name>
    <dbReference type="NCBI Taxonomy" id="559131"/>
    <lineage>
        <taxon>Eukaryota</taxon>
        <taxon>Metazoa</taxon>
        <taxon>Ecdysozoa</taxon>
        <taxon>Arthropoda</taxon>
        <taxon>Hexapoda</taxon>
        <taxon>Insecta</taxon>
        <taxon>Pterygota</taxon>
        <taxon>Neoptera</taxon>
        <taxon>Endopterygota</taxon>
        <taxon>Coleoptera</taxon>
        <taxon>Polyphaga</taxon>
        <taxon>Cucujiformia</taxon>
        <taxon>Coccinelloidea</taxon>
        <taxon>Coccinellidae</taxon>
        <taxon>Scymninae</taxon>
        <taxon>Scymnini</taxon>
        <taxon>Cryptolaemus</taxon>
    </lineage>
</organism>
<evidence type="ECO:0000313" key="3">
    <source>
        <dbReference type="Proteomes" id="UP001516400"/>
    </source>
</evidence>
<keyword evidence="3" id="KW-1185">Reference proteome</keyword>